<dbReference type="AlphaFoldDB" id="A0A413KAN3"/>
<name>A0A413KAN3_BIFPS</name>
<dbReference type="Proteomes" id="UP000284163">
    <property type="component" value="Unassembled WGS sequence"/>
</dbReference>
<comment type="caution">
    <text evidence="3">The sequence shown here is derived from an EMBL/GenBank/DDBJ whole genome shotgun (WGS) entry which is preliminary data.</text>
</comment>
<dbReference type="Gene3D" id="1.10.287.1080">
    <property type="entry name" value="MazG-like"/>
    <property type="match status" value="1"/>
</dbReference>
<reference evidence="3 4" key="1">
    <citation type="submission" date="2018-08" db="EMBL/GenBank/DDBJ databases">
        <title>A genome reference for cultivated species of the human gut microbiota.</title>
        <authorList>
            <person name="Zou Y."/>
            <person name="Xue W."/>
            <person name="Luo G."/>
        </authorList>
    </citation>
    <scope>NUCLEOTIDE SEQUENCE [LARGE SCALE GENOMIC DNA]</scope>
    <source>
        <strain evidence="3 4">CF01-1</strain>
    </source>
</reference>
<evidence type="ECO:0000259" key="2">
    <source>
        <dbReference type="Pfam" id="PF03819"/>
    </source>
</evidence>
<feature type="region of interest" description="Disordered" evidence="1">
    <location>
        <begin position="85"/>
        <end position="104"/>
    </location>
</feature>
<organism evidence="3 4">
    <name type="scientific">Bifidobacterium pseudocatenulatum</name>
    <dbReference type="NCBI Taxonomy" id="28026"/>
    <lineage>
        <taxon>Bacteria</taxon>
        <taxon>Bacillati</taxon>
        <taxon>Actinomycetota</taxon>
        <taxon>Actinomycetes</taxon>
        <taxon>Bifidobacteriales</taxon>
        <taxon>Bifidobacteriaceae</taxon>
        <taxon>Bifidobacterium</taxon>
    </lineage>
</organism>
<proteinExistence type="predicted"/>
<evidence type="ECO:0000313" key="3">
    <source>
        <dbReference type="EMBL" id="RGY74776.1"/>
    </source>
</evidence>
<evidence type="ECO:0000313" key="4">
    <source>
        <dbReference type="Proteomes" id="UP000284163"/>
    </source>
</evidence>
<dbReference type="CDD" id="cd11539">
    <property type="entry name" value="NTP-PPase_u2"/>
    <property type="match status" value="1"/>
</dbReference>
<dbReference type="Pfam" id="PF03819">
    <property type="entry name" value="MazG"/>
    <property type="match status" value="1"/>
</dbReference>
<sequence>MNGDKQHAVWRDSIEKYGKETQSIVCMEECSELIQAVSKRLRGKPGATDNLAEEMADVIICLYLLKEMYDITDEQLNEWIARKTARQSKRMQADDPFLEGKDAE</sequence>
<evidence type="ECO:0000256" key="1">
    <source>
        <dbReference type="SAM" id="MobiDB-lite"/>
    </source>
</evidence>
<dbReference type="SUPFAM" id="SSF101386">
    <property type="entry name" value="all-alpha NTP pyrophosphatases"/>
    <property type="match status" value="1"/>
</dbReference>
<feature type="domain" description="NTP pyrophosphohydrolase MazG-like" evidence="2">
    <location>
        <begin position="25"/>
        <end position="86"/>
    </location>
</feature>
<dbReference type="InterPro" id="IPR004518">
    <property type="entry name" value="MazG-like_dom"/>
</dbReference>
<accession>A0A413KAN3</accession>
<gene>
    <name evidence="3" type="ORF">DXA22_09850</name>
</gene>
<protein>
    <recommendedName>
        <fullName evidence="2">NTP pyrophosphohydrolase MazG-like domain-containing protein</fullName>
    </recommendedName>
</protein>
<dbReference type="EMBL" id="QSDK01000025">
    <property type="protein sequence ID" value="RGY74776.1"/>
    <property type="molecule type" value="Genomic_DNA"/>
</dbReference>